<proteinExistence type="predicted"/>
<feature type="transmembrane region" description="Helical" evidence="1">
    <location>
        <begin position="6"/>
        <end position="23"/>
    </location>
</feature>
<protein>
    <submittedName>
        <fullName evidence="2">Integral membrane protein</fullName>
    </submittedName>
</protein>
<feature type="transmembrane region" description="Helical" evidence="1">
    <location>
        <begin position="152"/>
        <end position="173"/>
    </location>
</feature>
<dbReference type="PATRIC" id="fig|89059.3.peg.1105"/>
<dbReference type="OrthoDB" id="10010614at2"/>
<dbReference type="RefSeq" id="WP_010495238.1">
    <property type="nucleotide sequence ID" value="NZ_JQBK01000025.1"/>
</dbReference>
<gene>
    <name evidence="2" type="ORF">IV43_GL001044</name>
</gene>
<organism evidence="2 3">
    <name type="scientific">Ligilactobacillus acidipiscis</name>
    <dbReference type="NCBI Taxonomy" id="89059"/>
    <lineage>
        <taxon>Bacteria</taxon>
        <taxon>Bacillati</taxon>
        <taxon>Bacillota</taxon>
        <taxon>Bacilli</taxon>
        <taxon>Lactobacillales</taxon>
        <taxon>Lactobacillaceae</taxon>
        <taxon>Ligilactobacillus</taxon>
    </lineage>
</organism>
<feature type="transmembrane region" description="Helical" evidence="1">
    <location>
        <begin position="223"/>
        <end position="244"/>
    </location>
</feature>
<evidence type="ECO:0000313" key="2">
    <source>
        <dbReference type="EMBL" id="KRN84786.1"/>
    </source>
</evidence>
<accession>A0A0R2K5B5</accession>
<sequence>MTSRELALLTWMGIFTVLVFLFPETRLSTFDVVKKALKVIKEPVFKIIIGYQLIMLLVVIIFEFGTGISWIVIKDYFQVLITVIVPFLVKTKVGNFWRSLIESIGIGALFEFFISSFTFPYYIELILLPVILFSLLIISLNRLKKFGNLKKIVESFLNLIGNVMIIFVTFRVFENIGSIATFDFWEGYLIEPIAWIVNIPLILLSVPIFQYDIIDNFRNKSKSVVGILWHTATFILGMLSHLWLLTTNVQKYVVDVSQGGVGRRRIQVYVSSGVSSKGVKHIQNLYKYMLAPRKSYYHGEKIIPIRVECHDASTYKLKVPIYELKSLANDYKIDVY</sequence>
<name>A0A0R2K5B5_9LACO</name>
<keyword evidence="1" id="KW-0472">Membrane</keyword>
<feature type="transmembrane region" description="Helical" evidence="1">
    <location>
        <begin position="44"/>
        <end position="62"/>
    </location>
</feature>
<dbReference type="Proteomes" id="UP000051491">
    <property type="component" value="Unassembled WGS sequence"/>
</dbReference>
<keyword evidence="1" id="KW-0812">Transmembrane</keyword>
<feature type="transmembrane region" description="Helical" evidence="1">
    <location>
        <begin position="193"/>
        <end position="211"/>
    </location>
</feature>
<feature type="transmembrane region" description="Helical" evidence="1">
    <location>
        <begin position="121"/>
        <end position="140"/>
    </location>
</feature>
<evidence type="ECO:0000256" key="1">
    <source>
        <dbReference type="SAM" id="Phobius"/>
    </source>
</evidence>
<evidence type="ECO:0000313" key="3">
    <source>
        <dbReference type="Proteomes" id="UP000051491"/>
    </source>
</evidence>
<feature type="transmembrane region" description="Helical" evidence="1">
    <location>
        <begin position="96"/>
        <end position="115"/>
    </location>
</feature>
<comment type="caution">
    <text evidence="2">The sequence shown here is derived from an EMBL/GenBank/DDBJ whole genome shotgun (WGS) entry which is preliminary data.</text>
</comment>
<dbReference type="AlphaFoldDB" id="A0A0R2K5B5"/>
<dbReference type="EMBL" id="JQBK01000025">
    <property type="protein sequence ID" value="KRN84786.1"/>
    <property type="molecule type" value="Genomic_DNA"/>
</dbReference>
<reference evidence="2 3" key="1">
    <citation type="journal article" date="2015" name="Genome Announc.">
        <title>Expanding the biotechnology potential of lactobacilli through comparative genomics of 213 strains and associated genera.</title>
        <authorList>
            <person name="Sun Z."/>
            <person name="Harris H.M."/>
            <person name="McCann A."/>
            <person name="Guo C."/>
            <person name="Argimon S."/>
            <person name="Zhang W."/>
            <person name="Yang X."/>
            <person name="Jeffery I.B."/>
            <person name="Cooney J.C."/>
            <person name="Kagawa T.F."/>
            <person name="Liu W."/>
            <person name="Song Y."/>
            <person name="Salvetti E."/>
            <person name="Wrobel A."/>
            <person name="Rasinkangas P."/>
            <person name="Parkhill J."/>
            <person name="Rea M.C."/>
            <person name="O'Sullivan O."/>
            <person name="Ritari J."/>
            <person name="Douillard F.P."/>
            <person name="Paul Ross R."/>
            <person name="Yang R."/>
            <person name="Briner A.E."/>
            <person name="Felis G.E."/>
            <person name="de Vos W.M."/>
            <person name="Barrangou R."/>
            <person name="Klaenhammer T.R."/>
            <person name="Caufield P.W."/>
            <person name="Cui Y."/>
            <person name="Zhang H."/>
            <person name="O'Toole P.W."/>
        </authorList>
    </citation>
    <scope>NUCLEOTIDE SEQUENCE [LARGE SCALE GENOMIC DNA]</scope>
    <source>
        <strain evidence="2 3">DSM 15353</strain>
    </source>
</reference>
<keyword evidence="1" id="KW-1133">Transmembrane helix</keyword>